<dbReference type="Gene3D" id="1.25.40.20">
    <property type="entry name" value="Ankyrin repeat-containing domain"/>
    <property type="match status" value="1"/>
</dbReference>
<dbReference type="PANTHER" id="PTHR24117:SF9">
    <property type="entry name" value="BCL-6 COREPRESSOR PCGF1 BINDING DOMAIN-CONTAINING PROTEIN"/>
    <property type="match status" value="1"/>
</dbReference>
<evidence type="ECO:0000256" key="1">
    <source>
        <dbReference type="ARBA" id="ARBA00004175"/>
    </source>
</evidence>
<dbReference type="STRING" id="299467.A0A443SW95"/>
<evidence type="ECO:0000256" key="6">
    <source>
        <dbReference type="ARBA" id="ARBA00034703"/>
    </source>
</evidence>
<dbReference type="SUPFAM" id="SSF48403">
    <property type="entry name" value="Ankyrin repeat"/>
    <property type="match status" value="1"/>
</dbReference>
<dbReference type="AlphaFoldDB" id="A0A443SW95"/>
<dbReference type="GO" id="GO:0044218">
    <property type="term" value="C:other organism cell membrane"/>
    <property type="evidence" value="ECO:0007669"/>
    <property type="project" value="UniProtKB-KW"/>
</dbReference>
<keyword evidence="2" id="KW-0268">Exocytosis</keyword>
<comment type="caution">
    <text evidence="8">The sequence shown here is derived from an EMBL/GenBank/DDBJ whole genome shotgun (WGS) entry which is preliminary data.</text>
</comment>
<keyword evidence="4" id="KW-0800">Toxin</keyword>
<evidence type="ECO:0000313" key="8">
    <source>
        <dbReference type="EMBL" id="RWS31774.1"/>
    </source>
</evidence>
<sequence>MYCLQTDTCDINARDNAGYTPLHECCSRGHLLIAKALLEHGGDVNASAAGGIRPLHDAVEGDHLEVVRLLLSYGSDPTISTYSGLTPLKLARSKRMICFLRGFLSDITDDFQYDSKEPVLPWKFKDSLSFFGQCTVNGCECCCV</sequence>
<dbReference type="GO" id="GO:0000122">
    <property type="term" value="P:negative regulation of transcription by RNA polymerase II"/>
    <property type="evidence" value="ECO:0007669"/>
    <property type="project" value="TreeGrafter"/>
</dbReference>
<organism evidence="8 9">
    <name type="scientific">Leptotrombidium deliense</name>
    <dbReference type="NCBI Taxonomy" id="299467"/>
    <lineage>
        <taxon>Eukaryota</taxon>
        <taxon>Metazoa</taxon>
        <taxon>Ecdysozoa</taxon>
        <taxon>Arthropoda</taxon>
        <taxon>Chelicerata</taxon>
        <taxon>Arachnida</taxon>
        <taxon>Acari</taxon>
        <taxon>Acariformes</taxon>
        <taxon>Trombidiformes</taxon>
        <taxon>Prostigmata</taxon>
        <taxon>Anystina</taxon>
        <taxon>Parasitengona</taxon>
        <taxon>Trombiculoidea</taxon>
        <taxon>Trombiculidae</taxon>
        <taxon>Leptotrombidium</taxon>
    </lineage>
</organism>
<dbReference type="Proteomes" id="UP000288716">
    <property type="component" value="Unassembled WGS sequence"/>
</dbReference>
<evidence type="ECO:0000256" key="3">
    <source>
        <dbReference type="ARBA" id="ARBA00022537"/>
    </source>
</evidence>
<gene>
    <name evidence="8" type="ORF">B4U80_06364</name>
</gene>
<dbReference type="InterPro" id="IPR002110">
    <property type="entry name" value="Ankyrin_rpt"/>
</dbReference>
<dbReference type="PROSITE" id="PS50297">
    <property type="entry name" value="ANK_REP_REGION"/>
    <property type="match status" value="2"/>
</dbReference>
<evidence type="ECO:0000256" key="7">
    <source>
        <dbReference type="PROSITE-ProRule" id="PRU00023"/>
    </source>
</evidence>
<dbReference type="InterPro" id="IPR036770">
    <property type="entry name" value="Ankyrin_rpt-contain_sf"/>
</dbReference>
<reference evidence="8 9" key="1">
    <citation type="journal article" date="2018" name="Gigascience">
        <title>Genomes of trombidid mites reveal novel predicted allergens and laterally-transferred genes associated with secondary metabolism.</title>
        <authorList>
            <person name="Dong X."/>
            <person name="Chaisiri K."/>
            <person name="Xia D."/>
            <person name="Armstrong S.D."/>
            <person name="Fang Y."/>
            <person name="Donnelly M.J."/>
            <person name="Kadowaki T."/>
            <person name="McGarry J.W."/>
            <person name="Darby A.C."/>
            <person name="Makepeace B.L."/>
        </authorList>
    </citation>
    <scope>NUCLEOTIDE SEQUENCE [LARGE SCALE GENOMIC DNA]</scope>
    <source>
        <strain evidence="8">UoL-UT</strain>
    </source>
</reference>
<keyword evidence="4" id="KW-0528">Neurotoxin</keyword>
<dbReference type="VEuPathDB" id="VectorBase:LDEU000266"/>
<evidence type="ECO:0000256" key="2">
    <source>
        <dbReference type="ARBA" id="ARBA00022483"/>
    </source>
</evidence>
<dbReference type="SMART" id="SM00248">
    <property type="entry name" value="ANK"/>
    <property type="match status" value="2"/>
</dbReference>
<keyword evidence="5" id="KW-1053">Target membrane</keyword>
<proteinExistence type="inferred from homology"/>
<dbReference type="PANTHER" id="PTHR24117">
    <property type="entry name" value="AGAP007537-PB"/>
    <property type="match status" value="1"/>
</dbReference>
<dbReference type="GO" id="GO:0005634">
    <property type="term" value="C:nucleus"/>
    <property type="evidence" value="ECO:0007669"/>
    <property type="project" value="TreeGrafter"/>
</dbReference>
<keyword evidence="4" id="KW-0638">Presynaptic neurotoxin</keyword>
<comment type="similarity">
    <text evidence="6">Belongs to the BCOR family.</text>
</comment>
<dbReference type="GO" id="GO:0003714">
    <property type="term" value="F:transcription corepressor activity"/>
    <property type="evidence" value="ECO:0007669"/>
    <property type="project" value="TreeGrafter"/>
</dbReference>
<dbReference type="InterPro" id="IPR047144">
    <property type="entry name" value="BCOR-like"/>
</dbReference>
<feature type="repeat" description="ANK" evidence="7">
    <location>
        <begin position="17"/>
        <end position="49"/>
    </location>
</feature>
<protein>
    <submittedName>
        <fullName evidence="8">BCL-6 corepressor-like protein</fullName>
    </submittedName>
</protein>
<dbReference type="PRINTS" id="PR01415">
    <property type="entry name" value="ANKYRIN"/>
</dbReference>
<dbReference type="GO" id="GO:0044231">
    <property type="term" value="C:host cell presynaptic membrane"/>
    <property type="evidence" value="ECO:0007669"/>
    <property type="project" value="UniProtKB-KW"/>
</dbReference>
<feature type="repeat" description="ANK" evidence="7">
    <location>
        <begin position="50"/>
        <end position="82"/>
    </location>
</feature>
<keyword evidence="9" id="KW-1185">Reference proteome</keyword>
<dbReference type="GO" id="GO:0006887">
    <property type="term" value="P:exocytosis"/>
    <property type="evidence" value="ECO:0007669"/>
    <property type="project" value="UniProtKB-KW"/>
</dbReference>
<keyword evidence="3" id="KW-1052">Target cell membrane</keyword>
<accession>A0A443SW95</accession>
<comment type="subcellular location">
    <subcellularLocation>
        <location evidence="1">Target cell membrane</location>
    </subcellularLocation>
</comment>
<dbReference type="EMBL" id="NCKV01000064">
    <property type="protein sequence ID" value="RWS31774.1"/>
    <property type="molecule type" value="Genomic_DNA"/>
</dbReference>
<keyword evidence="7" id="KW-0040">ANK repeat</keyword>
<evidence type="ECO:0000256" key="4">
    <source>
        <dbReference type="ARBA" id="ARBA00023028"/>
    </source>
</evidence>
<keyword evidence="5" id="KW-0472">Membrane</keyword>
<evidence type="ECO:0000256" key="5">
    <source>
        <dbReference type="ARBA" id="ARBA00023298"/>
    </source>
</evidence>
<dbReference type="Pfam" id="PF12796">
    <property type="entry name" value="Ank_2"/>
    <property type="match status" value="1"/>
</dbReference>
<name>A0A443SW95_9ACAR</name>
<dbReference type="PROSITE" id="PS50088">
    <property type="entry name" value="ANK_REPEAT"/>
    <property type="match status" value="2"/>
</dbReference>
<dbReference type="OrthoDB" id="3666223at2759"/>
<evidence type="ECO:0000313" key="9">
    <source>
        <dbReference type="Proteomes" id="UP000288716"/>
    </source>
</evidence>